<organism evidence="1 2">
    <name type="scientific">Portunus trituberculatus</name>
    <name type="common">Swimming crab</name>
    <name type="synonym">Neptunus trituberculatus</name>
    <dbReference type="NCBI Taxonomy" id="210409"/>
    <lineage>
        <taxon>Eukaryota</taxon>
        <taxon>Metazoa</taxon>
        <taxon>Ecdysozoa</taxon>
        <taxon>Arthropoda</taxon>
        <taxon>Crustacea</taxon>
        <taxon>Multicrustacea</taxon>
        <taxon>Malacostraca</taxon>
        <taxon>Eumalacostraca</taxon>
        <taxon>Eucarida</taxon>
        <taxon>Decapoda</taxon>
        <taxon>Pleocyemata</taxon>
        <taxon>Brachyura</taxon>
        <taxon>Eubrachyura</taxon>
        <taxon>Portunoidea</taxon>
        <taxon>Portunidae</taxon>
        <taxon>Portuninae</taxon>
        <taxon>Portunus</taxon>
    </lineage>
</organism>
<dbReference type="Proteomes" id="UP000324222">
    <property type="component" value="Unassembled WGS sequence"/>
</dbReference>
<dbReference type="AlphaFoldDB" id="A0A5B7IRQ4"/>
<name>A0A5B7IRQ4_PORTR</name>
<proteinExistence type="predicted"/>
<accession>A0A5B7IRQ4</accession>
<evidence type="ECO:0000313" key="1">
    <source>
        <dbReference type="EMBL" id="MPC83348.1"/>
    </source>
</evidence>
<sequence length="84" mass="9617">MARRRFLWSRHCCETVRWGVARSTAGPSGTRMAKKCPSRVPAWTRPPFSSIQCMTMTGRTGFALTSQRGSLAWQFHCRRKKNKA</sequence>
<dbReference type="EMBL" id="VSRR010062281">
    <property type="protein sequence ID" value="MPC83348.1"/>
    <property type="molecule type" value="Genomic_DNA"/>
</dbReference>
<reference evidence="1 2" key="1">
    <citation type="submission" date="2019-05" db="EMBL/GenBank/DDBJ databases">
        <title>Another draft genome of Portunus trituberculatus and its Hox gene families provides insights of decapod evolution.</title>
        <authorList>
            <person name="Jeong J.-H."/>
            <person name="Song I."/>
            <person name="Kim S."/>
            <person name="Choi T."/>
            <person name="Kim D."/>
            <person name="Ryu S."/>
            <person name="Kim W."/>
        </authorList>
    </citation>
    <scope>NUCLEOTIDE SEQUENCE [LARGE SCALE GENOMIC DNA]</scope>
    <source>
        <tissue evidence="1">Muscle</tissue>
    </source>
</reference>
<comment type="caution">
    <text evidence="1">The sequence shown here is derived from an EMBL/GenBank/DDBJ whole genome shotgun (WGS) entry which is preliminary data.</text>
</comment>
<keyword evidence="2" id="KW-1185">Reference proteome</keyword>
<gene>
    <name evidence="1" type="ORF">E2C01_078056</name>
</gene>
<protein>
    <submittedName>
        <fullName evidence="1">Uncharacterized protein</fullName>
    </submittedName>
</protein>
<evidence type="ECO:0000313" key="2">
    <source>
        <dbReference type="Proteomes" id="UP000324222"/>
    </source>
</evidence>